<accession>A0AAD8NUR6</accession>
<sequence length="182" mass="20084">MSLCASRYLPFRGSLLLGTWLVHSLAHELAPCNCDRIFIFRVEVRRPSKQSKQGVLYRIRVSRPGTNEILLGSQEAHQQRALRDSTVGGHLTIAECCYNLTTKKLCVELQPLRVGHGATASDAPHRCDRRGLSQQPTLPAAGTELAGASSSSLVMIAHSTKELYKRHCLALFAHLIENLESV</sequence>
<protein>
    <recommendedName>
        <fullName evidence="4">Secreted protein</fullName>
    </recommendedName>
</protein>
<dbReference type="AlphaFoldDB" id="A0AAD8NUR6"/>
<dbReference type="EMBL" id="JAUHHV010000006">
    <property type="protein sequence ID" value="KAK1422013.1"/>
    <property type="molecule type" value="Genomic_DNA"/>
</dbReference>
<evidence type="ECO:0008006" key="4">
    <source>
        <dbReference type="Google" id="ProtNLM"/>
    </source>
</evidence>
<comment type="caution">
    <text evidence="2">The sequence shown here is derived from an EMBL/GenBank/DDBJ whole genome shotgun (WGS) entry which is preliminary data.</text>
</comment>
<name>A0AAD8NUR6_TARER</name>
<evidence type="ECO:0000256" key="1">
    <source>
        <dbReference type="SAM" id="SignalP"/>
    </source>
</evidence>
<dbReference type="Proteomes" id="UP001229421">
    <property type="component" value="Unassembled WGS sequence"/>
</dbReference>
<organism evidence="2 3">
    <name type="scientific">Tagetes erecta</name>
    <name type="common">African marigold</name>
    <dbReference type="NCBI Taxonomy" id="13708"/>
    <lineage>
        <taxon>Eukaryota</taxon>
        <taxon>Viridiplantae</taxon>
        <taxon>Streptophyta</taxon>
        <taxon>Embryophyta</taxon>
        <taxon>Tracheophyta</taxon>
        <taxon>Spermatophyta</taxon>
        <taxon>Magnoliopsida</taxon>
        <taxon>eudicotyledons</taxon>
        <taxon>Gunneridae</taxon>
        <taxon>Pentapetalae</taxon>
        <taxon>asterids</taxon>
        <taxon>campanulids</taxon>
        <taxon>Asterales</taxon>
        <taxon>Asteraceae</taxon>
        <taxon>Asteroideae</taxon>
        <taxon>Heliantheae alliance</taxon>
        <taxon>Tageteae</taxon>
        <taxon>Tagetes</taxon>
    </lineage>
</organism>
<evidence type="ECO:0000313" key="3">
    <source>
        <dbReference type="Proteomes" id="UP001229421"/>
    </source>
</evidence>
<gene>
    <name evidence="2" type="ORF">QVD17_24848</name>
</gene>
<reference evidence="2" key="1">
    <citation type="journal article" date="2023" name="bioRxiv">
        <title>Improved chromosome-level genome assembly for marigold (Tagetes erecta).</title>
        <authorList>
            <person name="Jiang F."/>
            <person name="Yuan L."/>
            <person name="Wang S."/>
            <person name="Wang H."/>
            <person name="Xu D."/>
            <person name="Wang A."/>
            <person name="Fan W."/>
        </authorList>
    </citation>
    <scope>NUCLEOTIDE SEQUENCE</scope>
    <source>
        <strain evidence="2">WSJ</strain>
        <tissue evidence="2">Leaf</tissue>
    </source>
</reference>
<keyword evidence="3" id="KW-1185">Reference proteome</keyword>
<keyword evidence="1" id="KW-0732">Signal</keyword>
<evidence type="ECO:0000313" key="2">
    <source>
        <dbReference type="EMBL" id="KAK1422013.1"/>
    </source>
</evidence>
<proteinExistence type="predicted"/>
<feature type="signal peptide" evidence="1">
    <location>
        <begin position="1"/>
        <end position="26"/>
    </location>
</feature>
<feature type="chain" id="PRO_5041939643" description="Secreted protein" evidence="1">
    <location>
        <begin position="27"/>
        <end position="182"/>
    </location>
</feature>